<evidence type="ECO:0000256" key="7">
    <source>
        <dbReference type="ARBA" id="ARBA00047942"/>
    </source>
</evidence>
<dbReference type="PANTHER" id="PTHR42933">
    <property type="entry name" value="SLR6095 PROTEIN"/>
    <property type="match status" value="1"/>
</dbReference>
<dbReference type="InterPro" id="IPR029063">
    <property type="entry name" value="SAM-dependent_MTases_sf"/>
</dbReference>
<comment type="similarity">
    <text evidence="1">Belongs to the N(4)/N(6)-methyltransferase family.</text>
</comment>
<evidence type="ECO:0000313" key="10">
    <source>
        <dbReference type="Proteomes" id="UP000261223"/>
    </source>
</evidence>
<reference evidence="9 10" key="1">
    <citation type="submission" date="2018-08" db="EMBL/GenBank/DDBJ databases">
        <title>A genome reference for cultivated species of the human gut microbiota.</title>
        <authorList>
            <person name="Zou Y."/>
            <person name="Xue W."/>
            <person name="Luo G."/>
        </authorList>
    </citation>
    <scope>NUCLEOTIDE SEQUENCE [LARGE SCALE GENOMIC DNA]</scope>
    <source>
        <strain evidence="9 10">TF03-6</strain>
    </source>
</reference>
<proteinExistence type="inferred from homology"/>
<keyword evidence="6" id="KW-0680">Restriction system</keyword>
<dbReference type="InterPro" id="IPR051537">
    <property type="entry name" value="DNA_Adenine_Mtase"/>
</dbReference>
<comment type="catalytic activity">
    <reaction evidence="7">
        <text>a 2'-deoxyadenosine in DNA + S-adenosyl-L-methionine = an N(6)-methyl-2'-deoxyadenosine in DNA + S-adenosyl-L-homocysteine + H(+)</text>
        <dbReference type="Rhea" id="RHEA:15197"/>
        <dbReference type="Rhea" id="RHEA-COMP:12418"/>
        <dbReference type="Rhea" id="RHEA-COMP:12419"/>
        <dbReference type="ChEBI" id="CHEBI:15378"/>
        <dbReference type="ChEBI" id="CHEBI:57856"/>
        <dbReference type="ChEBI" id="CHEBI:59789"/>
        <dbReference type="ChEBI" id="CHEBI:90615"/>
        <dbReference type="ChEBI" id="CHEBI:90616"/>
        <dbReference type="EC" id="2.1.1.72"/>
    </reaction>
</comment>
<sequence length="255" mass="29334">MKTCVPTEIRSLERSIASLAYKCKAEVSTIFDDFLTYVIYGFSPGEKSLENWKYGKEETVMFYQMYAEWVQIMNVQVDALGWYDLGELYMSCVAGNTRKRSNGQFFTPPHICDLMVELCGSQDNSGELCSDPACGSGRNLLAWHAKHLNSYLCAEDMDRTCCFMTVCNFLIHGCVGEVIWHDSLCPDTFYDGWKVNEVLAVTGLPTIRRIAKEESIVWQNWQNQKNNVRVINPVKKNNIREKREEAKRLQLNLFD</sequence>
<feature type="domain" description="DNA methylase adenine-specific" evidence="8">
    <location>
        <begin position="87"/>
        <end position="198"/>
    </location>
</feature>
<accession>A0A3E4ULV6</accession>
<keyword evidence="4 9" id="KW-0808">Transferase</keyword>
<evidence type="ECO:0000256" key="4">
    <source>
        <dbReference type="ARBA" id="ARBA00022679"/>
    </source>
</evidence>
<organism evidence="9 10">
    <name type="scientific">Bacteroides stercoris</name>
    <dbReference type="NCBI Taxonomy" id="46506"/>
    <lineage>
        <taxon>Bacteria</taxon>
        <taxon>Pseudomonadati</taxon>
        <taxon>Bacteroidota</taxon>
        <taxon>Bacteroidia</taxon>
        <taxon>Bacteroidales</taxon>
        <taxon>Bacteroidaceae</taxon>
        <taxon>Bacteroides</taxon>
    </lineage>
</organism>
<protein>
    <recommendedName>
        <fullName evidence="2">site-specific DNA-methyltransferase (adenine-specific)</fullName>
        <ecNumber evidence="2">2.1.1.72</ecNumber>
    </recommendedName>
</protein>
<dbReference type="GO" id="GO:0009307">
    <property type="term" value="P:DNA restriction-modification system"/>
    <property type="evidence" value="ECO:0007669"/>
    <property type="project" value="UniProtKB-KW"/>
</dbReference>
<dbReference type="GO" id="GO:0003677">
    <property type="term" value="F:DNA binding"/>
    <property type="evidence" value="ECO:0007669"/>
    <property type="project" value="InterPro"/>
</dbReference>
<dbReference type="AlphaFoldDB" id="A0A3E4ULV6"/>
<evidence type="ECO:0000259" key="8">
    <source>
        <dbReference type="Pfam" id="PF02384"/>
    </source>
</evidence>
<evidence type="ECO:0000256" key="6">
    <source>
        <dbReference type="ARBA" id="ARBA00022747"/>
    </source>
</evidence>
<evidence type="ECO:0000256" key="3">
    <source>
        <dbReference type="ARBA" id="ARBA00022603"/>
    </source>
</evidence>
<dbReference type="GO" id="GO:0009007">
    <property type="term" value="F:site-specific DNA-methyltransferase (adenine-specific) activity"/>
    <property type="evidence" value="ECO:0007669"/>
    <property type="project" value="UniProtKB-EC"/>
</dbReference>
<dbReference type="SUPFAM" id="SSF53335">
    <property type="entry name" value="S-adenosyl-L-methionine-dependent methyltransferases"/>
    <property type="match status" value="1"/>
</dbReference>
<name>A0A3E4ULV6_BACSE</name>
<dbReference type="InterPro" id="IPR003356">
    <property type="entry name" value="DNA_methylase_A-5"/>
</dbReference>
<comment type="caution">
    <text evidence="9">The sequence shown here is derived from an EMBL/GenBank/DDBJ whole genome shotgun (WGS) entry which is preliminary data.</text>
</comment>
<gene>
    <name evidence="9" type="ORF">DXC34_14070</name>
</gene>
<dbReference type="GO" id="GO:0008170">
    <property type="term" value="F:N-methyltransferase activity"/>
    <property type="evidence" value="ECO:0007669"/>
    <property type="project" value="InterPro"/>
</dbReference>
<dbReference type="PANTHER" id="PTHR42933:SF3">
    <property type="entry name" value="TYPE I RESTRICTION ENZYME MJAVIII METHYLASE SUBUNIT"/>
    <property type="match status" value="1"/>
</dbReference>
<dbReference type="Pfam" id="PF02384">
    <property type="entry name" value="N6_Mtase"/>
    <property type="match status" value="1"/>
</dbReference>
<dbReference type="PRINTS" id="PR00507">
    <property type="entry name" value="N12N6MTFRASE"/>
</dbReference>
<dbReference type="RefSeq" id="WP_117742270.1">
    <property type="nucleotide sequence ID" value="NZ_QSSV01000019.1"/>
</dbReference>
<dbReference type="Gene3D" id="3.40.50.150">
    <property type="entry name" value="Vaccinia Virus protein VP39"/>
    <property type="match status" value="1"/>
</dbReference>
<dbReference type="Proteomes" id="UP000261223">
    <property type="component" value="Unassembled WGS sequence"/>
</dbReference>
<dbReference type="EMBL" id="QSSV01000019">
    <property type="protein sequence ID" value="RGM11269.1"/>
    <property type="molecule type" value="Genomic_DNA"/>
</dbReference>
<keyword evidence="5" id="KW-0949">S-adenosyl-L-methionine</keyword>
<evidence type="ECO:0000313" key="9">
    <source>
        <dbReference type="EMBL" id="RGM11269.1"/>
    </source>
</evidence>
<keyword evidence="3 9" id="KW-0489">Methyltransferase</keyword>
<evidence type="ECO:0000256" key="5">
    <source>
        <dbReference type="ARBA" id="ARBA00022691"/>
    </source>
</evidence>
<evidence type="ECO:0000256" key="2">
    <source>
        <dbReference type="ARBA" id="ARBA00011900"/>
    </source>
</evidence>
<dbReference type="EC" id="2.1.1.72" evidence="2"/>
<dbReference type="GO" id="GO:0032259">
    <property type="term" value="P:methylation"/>
    <property type="evidence" value="ECO:0007669"/>
    <property type="project" value="UniProtKB-KW"/>
</dbReference>
<evidence type="ECO:0000256" key="1">
    <source>
        <dbReference type="ARBA" id="ARBA00006594"/>
    </source>
</evidence>